<dbReference type="RefSeq" id="WP_344421325.1">
    <property type="nucleotide sequence ID" value="NZ_BAAANN010000016.1"/>
</dbReference>
<evidence type="ECO:0008006" key="7">
    <source>
        <dbReference type="Google" id="ProtNLM"/>
    </source>
</evidence>
<evidence type="ECO:0000256" key="1">
    <source>
        <dbReference type="ARBA" id="ARBA00004370"/>
    </source>
</evidence>
<evidence type="ECO:0000256" key="4">
    <source>
        <dbReference type="SAM" id="Phobius"/>
    </source>
</evidence>
<comment type="caution">
    <text evidence="5">The sequence shown here is derived from an EMBL/GenBank/DDBJ whole genome shotgun (WGS) entry which is preliminary data.</text>
</comment>
<dbReference type="Proteomes" id="UP001501116">
    <property type="component" value="Unassembled WGS sequence"/>
</dbReference>
<keyword evidence="2 4" id="KW-0472">Membrane</keyword>
<reference evidence="5 6" key="1">
    <citation type="journal article" date="2019" name="Int. J. Syst. Evol. Microbiol.">
        <title>The Global Catalogue of Microorganisms (GCM) 10K type strain sequencing project: providing services to taxonomists for standard genome sequencing and annotation.</title>
        <authorList>
            <consortium name="The Broad Institute Genomics Platform"/>
            <consortium name="The Broad Institute Genome Sequencing Center for Infectious Disease"/>
            <person name="Wu L."/>
            <person name="Ma J."/>
        </authorList>
    </citation>
    <scope>NUCLEOTIDE SEQUENCE [LARGE SCALE GENOMIC DNA]</scope>
    <source>
        <strain evidence="5 6">JCM 14545</strain>
    </source>
</reference>
<evidence type="ECO:0000256" key="3">
    <source>
        <dbReference type="SAM" id="MobiDB-lite"/>
    </source>
</evidence>
<keyword evidence="4" id="KW-0812">Transmembrane</keyword>
<proteinExistence type="predicted"/>
<organism evidence="5 6">
    <name type="scientific">Amycolatopsis minnesotensis</name>
    <dbReference type="NCBI Taxonomy" id="337894"/>
    <lineage>
        <taxon>Bacteria</taxon>
        <taxon>Bacillati</taxon>
        <taxon>Actinomycetota</taxon>
        <taxon>Actinomycetes</taxon>
        <taxon>Pseudonocardiales</taxon>
        <taxon>Pseudonocardiaceae</taxon>
        <taxon>Amycolatopsis</taxon>
    </lineage>
</organism>
<accession>A0ABN2R9Y7</accession>
<gene>
    <name evidence="5" type="ORF">GCM10009754_42520</name>
</gene>
<feature type="compositionally biased region" description="Acidic residues" evidence="3">
    <location>
        <begin position="20"/>
        <end position="34"/>
    </location>
</feature>
<evidence type="ECO:0000313" key="5">
    <source>
        <dbReference type="EMBL" id="GAA1965800.1"/>
    </source>
</evidence>
<keyword evidence="6" id="KW-1185">Reference proteome</keyword>
<comment type="subcellular location">
    <subcellularLocation>
        <location evidence="1">Membrane</location>
    </subcellularLocation>
</comment>
<evidence type="ECO:0000313" key="6">
    <source>
        <dbReference type="Proteomes" id="UP001501116"/>
    </source>
</evidence>
<feature type="transmembrane region" description="Helical" evidence="4">
    <location>
        <begin position="47"/>
        <end position="67"/>
    </location>
</feature>
<feature type="region of interest" description="Disordered" evidence="3">
    <location>
        <begin position="1"/>
        <end position="36"/>
    </location>
</feature>
<evidence type="ECO:0000256" key="2">
    <source>
        <dbReference type="ARBA" id="ARBA00023136"/>
    </source>
</evidence>
<dbReference type="EMBL" id="BAAANN010000016">
    <property type="protein sequence ID" value="GAA1965800.1"/>
    <property type="molecule type" value="Genomic_DNA"/>
</dbReference>
<keyword evidence="4" id="KW-1133">Transmembrane helix</keyword>
<sequence length="204" mass="21552">MNDNRPVPYKRTEVPPAEESTVDDPAEVPEDGDVPADRRAVGRRASLLAVLTAVIVLAAATAVWSGIRAAGLSSDNAALADAGATAEVTGQVGAAVKAIFSFDYANLDRTERASAGVLADNAVEQYRRSFAAVKKQAGEQKLVRSTTVREIGVRDLRDDTARLLVFVDQQTVGGPPDQASSTAHLDIGARKIDGTWKITDLLAL</sequence>
<protein>
    <recommendedName>
        <fullName evidence="7">Mce-associated membrane protein</fullName>
    </recommendedName>
</protein>
<dbReference type="PANTHER" id="PTHR37042">
    <property type="entry name" value="OUTER MEMBRANE PROTEIN RV1973"/>
    <property type="match status" value="1"/>
</dbReference>
<name>A0ABN2R9Y7_9PSEU</name>
<dbReference type="PANTHER" id="PTHR37042:SF4">
    <property type="entry name" value="OUTER MEMBRANE PROTEIN RV1973"/>
    <property type="match status" value="1"/>
</dbReference>